<dbReference type="PANTHER" id="PTHR30002">
    <property type="entry name" value="EPOXYQUEUOSINE REDUCTASE"/>
    <property type="match status" value="1"/>
</dbReference>
<keyword evidence="2" id="KW-0479">Metal-binding</keyword>
<organism evidence="6 7">
    <name type="scientific">Clostridium acidisoli DSM 12555</name>
    <dbReference type="NCBI Taxonomy" id="1121291"/>
    <lineage>
        <taxon>Bacteria</taxon>
        <taxon>Bacillati</taxon>
        <taxon>Bacillota</taxon>
        <taxon>Clostridia</taxon>
        <taxon>Eubacteriales</taxon>
        <taxon>Clostridiaceae</taxon>
        <taxon>Clostridium</taxon>
    </lineage>
</organism>
<proteinExistence type="predicted"/>
<name>A0A1W1XDF2_9CLOT</name>
<gene>
    <name evidence="6" type="ORF">SAMN02745134_01463</name>
</gene>
<reference evidence="6 7" key="1">
    <citation type="submission" date="2017-04" db="EMBL/GenBank/DDBJ databases">
        <authorList>
            <person name="Afonso C.L."/>
            <person name="Miller P.J."/>
            <person name="Scott M.A."/>
            <person name="Spackman E."/>
            <person name="Goraichik I."/>
            <person name="Dimitrov K.M."/>
            <person name="Suarez D.L."/>
            <person name="Swayne D.E."/>
        </authorList>
    </citation>
    <scope>NUCLEOTIDE SEQUENCE [LARGE SCALE GENOMIC DNA]</scope>
    <source>
        <strain evidence="6 7">DSM 12555</strain>
    </source>
</reference>
<dbReference type="STRING" id="1121291.SAMN02745134_01463"/>
<dbReference type="GO" id="GO:0046872">
    <property type="term" value="F:metal ion binding"/>
    <property type="evidence" value="ECO:0007669"/>
    <property type="project" value="UniProtKB-KW"/>
</dbReference>
<protein>
    <submittedName>
        <fullName evidence="6">Epoxyqueuosine reductase</fullName>
    </submittedName>
</protein>
<keyword evidence="3" id="KW-0408">Iron</keyword>
<feature type="domain" description="4Fe-4S ferredoxin-type" evidence="5">
    <location>
        <begin position="186"/>
        <end position="215"/>
    </location>
</feature>
<keyword evidence="4" id="KW-0411">Iron-sulfur</keyword>
<dbReference type="Gene3D" id="3.30.70.20">
    <property type="match status" value="1"/>
</dbReference>
<dbReference type="EMBL" id="FWXH01000003">
    <property type="protein sequence ID" value="SMC21834.1"/>
    <property type="molecule type" value="Genomic_DNA"/>
</dbReference>
<dbReference type="PROSITE" id="PS00198">
    <property type="entry name" value="4FE4S_FER_1"/>
    <property type="match status" value="1"/>
</dbReference>
<dbReference type="GO" id="GO:0008616">
    <property type="term" value="P:tRNA queuosine(34) biosynthetic process"/>
    <property type="evidence" value="ECO:0007669"/>
    <property type="project" value="InterPro"/>
</dbReference>
<dbReference type="RefSeq" id="WP_084114947.1">
    <property type="nucleotide sequence ID" value="NZ_FWXH01000003.1"/>
</dbReference>
<evidence type="ECO:0000256" key="2">
    <source>
        <dbReference type="ARBA" id="ARBA00022723"/>
    </source>
</evidence>
<evidence type="ECO:0000256" key="3">
    <source>
        <dbReference type="ARBA" id="ARBA00023004"/>
    </source>
</evidence>
<dbReference type="InterPro" id="IPR004453">
    <property type="entry name" value="QueG"/>
</dbReference>
<dbReference type="GO" id="GO:0052693">
    <property type="term" value="F:epoxyqueuosine reductase activity"/>
    <property type="evidence" value="ECO:0007669"/>
    <property type="project" value="TreeGrafter"/>
</dbReference>
<evidence type="ECO:0000259" key="5">
    <source>
        <dbReference type="PROSITE" id="PS51379"/>
    </source>
</evidence>
<evidence type="ECO:0000256" key="1">
    <source>
        <dbReference type="ARBA" id="ARBA00022485"/>
    </source>
</evidence>
<dbReference type="Proteomes" id="UP000192468">
    <property type="component" value="Unassembled WGS sequence"/>
</dbReference>
<evidence type="ECO:0000256" key="4">
    <source>
        <dbReference type="ARBA" id="ARBA00023014"/>
    </source>
</evidence>
<dbReference type="PANTHER" id="PTHR30002:SF4">
    <property type="entry name" value="EPOXYQUEUOSINE REDUCTASE"/>
    <property type="match status" value="1"/>
</dbReference>
<dbReference type="InterPro" id="IPR017900">
    <property type="entry name" value="4Fe4S_Fe_S_CS"/>
</dbReference>
<dbReference type="PROSITE" id="PS51379">
    <property type="entry name" value="4FE4S_FER_2"/>
    <property type="match status" value="1"/>
</dbReference>
<sequence length="317" mass="36723">MSGYNGTLAYDFIDRAFEHNIRAKVISIEHIRELQKYIIGTMKDFSDVDQNLGKYLKKFNYEMAEGFKDAKSIIVIAVPQPISRIYFTLNSKKYAVIMPPMYLFNSSYELEDKQKKIIEVTKIVENILNYEDFKLVKINLPCKLTAVKSGLGVYGRNNICYINNESSFFWLATYISDMPCVDDTWIESPTTMKKCSDCNACLKNCPTNAIADDRFLIHANKCITLQNESEKDFPIWLKPSWNNSIIGCMRCQSICPVNKKYITKIKDLVQFDATETKMILENVPLHKLPEITYKKIDDINFIQDYKILARNLKVLIK</sequence>
<dbReference type="InterPro" id="IPR017896">
    <property type="entry name" value="4Fe4S_Fe-S-bd"/>
</dbReference>
<keyword evidence="7" id="KW-1185">Reference proteome</keyword>
<accession>A0A1W1XDF2</accession>
<dbReference type="GO" id="GO:0051539">
    <property type="term" value="F:4 iron, 4 sulfur cluster binding"/>
    <property type="evidence" value="ECO:0007669"/>
    <property type="project" value="UniProtKB-KW"/>
</dbReference>
<dbReference type="Pfam" id="PF13484">
    <property type="entry name" value="Fer4_16"/>
    <property type="match status" value="1"/>
</dbReference>
<evidence type="ECO:0000313" key="6">
    <source>
        <dbReference type="EMBL" id="SMC21834.1"/>
    </source>
</evidence>
<dbReference type="OrthoDB" id="9784571at2"/>
<dbReference type="AlphaFoldDB" id="A0A1W1XDF2"/>
<keyword evidence="1" id="KW-0004">4Fe-4S</keyword>
<evidence type="ECO:0000313" key="7">
    <source>
        <dbReference type="Proteomes" id="UP000192468"/>
    </source>
</evidence>
<dbReference type="SUPFAM" id="SSF54862">
    <property type="entry name" value="4Fe-4S ferredoxins"/>
    <property type="match status" value="1"/>
</dbReference>